<dbReference type="Proteomes" id="UP000002051">
    <property type="component" value="Chromosome 2"/>
</dbReference>
<sequence>MTTIPHPHIFNNNIHTSSSLKTLTKSTNDDNNNSINDHNNNSLNDNNNYNNSLYNNDNNTINNNDDKFSINNNDNNTINDNDDKFSINNDDNNNIEGISPPRLNDKAFQGMSPQRFPNHEKTRLVYINIQLNYDNDNFFIFNDNDCA</sequence>
<reference evidence="2 4" key="1">
    <citation type="journal article" date="2011" name="Nature">
        <title>The Medicago genome provides insight into the evolution of rhizobial symbioses.</title>
        <authorList>
            <person name="Young N.D."/>
            <person name="Debelle F."/>
            <person name="Oldroyd G.E."/>
            <person name="Geurts R."/>
            <person name="Cannon S.B."/>
            <person name="Udvardi M.K."/>
            <person name="Benedito V.A."/>
            <person name="Mayer K.F."/>
            <person name="Gouzy J."/>
            <person name="Schoof H."/>
            <person name="Van de Peer Y."/>
            <person name="Proost S."/>
            <person name="Cook D.R."/>
            <person name="Meyers B.C."/>
            <person name="Spannagl M."/>
            <person name="Cheung F."/>
            <person name="De Mita S."/>
            <person name="Krishnakumar V."/>
            <person name="Gundlach H."/>
            <person name="Zhou S."/>
            <person name="Mudge J."/>
            <person name="Bharti A.K."/>
            <person name="Murray J.D."/>
            <person name="Naoumkina M.A."/>
            <person name="Rosen B."/>
            <person name="Silverstein K.A."/>
            <person name="Tang H."/>
            <person name="Rombauts S."/>
            <person name="Zhao P.X."/>
            <person name="Zhou P."/>
            <person name="Barbe V."/>
            <person name="Bardou P."/>
            <person name="Bechner M."/>
            <person name="Bellec A."/>
            <person name="Berger A."/>
            <person name="Berges H."/>
            <person name="Bidwell S."/>
            <person name="Bisseling T."/>
            <person name="Choisne N."/>
            <person name="Couloux A."/>
            <person name="Denny R."/>
            <person name="Deshpande S."/>
            <person name="Dai X."/>
            <person name="Doyle J.J."/>
            <person name="Dudez A.M."/>
            <person name="Farmer A.D."/>
            <person name="Fouteau S."/>
            <person name="Franken C."/>
            <person name="Gibelin C."/>
            <person name="Gish J."/>
            <person name="Goldstein S."/>
            <person name="Gonzalez A.J."/>
            <person name="Green P.J."/>
            <person name="Hallab A."/>
            <person name="Hartog M."/>
            <person name="Hua A."/>
            <person name="Humphray S.J."/>
            <person name="Jeong D.H."/>
            <person name="Jing Y."/>
            <person name="Jocker A."/>
            <person name="Kenton S.M."/>
            <person name="Kim D.J."/>
            <person name="Klee K."/>
            <person name="Lai H."/>
            <person name="Lang C."/>
            <person name="Lin S."/>
            <person name="Macmil S.L."/>
            <person name="Magdelenat G."/>
            <person name="Matthews L."/>
            <person name="McCorrison J."/>
            <person name="Monaghan E.L."/>
            <person name="Mun J.H."/>
            <person name="Najar F.Z."/>
            <person name="Nicholson C."/>
            <person name="Noirot C."/>
            <person name="O'Bleness M."/>
            <person name="Paule C.R."/>
            <person name="Poulain J."/>
            <person name="Prion F."/>
            <person name="Qin B."/>
            <person name="Qu C."/>
            <person name="Retzel E.F."/>
            <person name="Riddle C."/>
            <person name="Sallet E."/>
            <person name="Samain S."/>
            <person name="Samson N."/>
            <person name="Sanders I."/>
            <person name="Saurat O."/>
            <person name="Scarpelli C."/>
            <person name="Schiex T."/>
            <person name="Segurens B."/>
            <person name="Severin A.J."/>
            <person name="Sherrier D.J."/>
            <person name="Shi R."/>
            <person name="Sims S."/>
            <person name="Singer S.R."/>
            <person name="Sinharoy S."/>
            <person name="Sterck L."/>
            <person name="Viollet A."/>
            <person name="Wang B.B."/>
            <person name="Wang K."/>
            <person name="Wang M."/>
            <person name="Wang X."/>
            <person name="Warfsmann J."/>
            <person name="Weissenbach J."/>
            <person name="White D.D."/>
            <person name="White J.D."/>
            <person name="Wiley G.B."/>
            <person name="Wincker P."/>
            <person name="Xing Y."/>
            <person name="Yang L."/>
            <person name="Yao Z."/>
            <person name="Ying F."/>
            <person name="Zhai J."/>
            <person name="Zhou L."/>
            <person name="Zuber A."/>
            <person name="Denarie J."/>
            <person name="Dixon R.A."/>
            <person name="May G.D."/>
            <person name="Schwartz D.C."/>
            <person name="Rogers J."/>
            <person name="Quetier F."/>
            <person name="Town C.D."/>
            <person name="Roe B.A."/>
        </authorList>
    </citation>
    <scope>NUCLEOTIDE SEQUENCE [LARGE SCALE GENOMIC DNA]</scope>
    <source>
        <strain evidence="2">A17</strain>
        <strain evidence="3 4">cv. Jemalong A17</strain>
    </source>
</reference>
<dbReference type="AlphaFoldDB" id="A0A072V6R9"/>
<feature type="region of interest" description="Disordered" evidence="1">
    <location>
        <begin position="22"/>
        <end position="48"/>
    </location>
</feature>
<proteinExistence type="predicted"/>
<dbReference type="EnsemblPlants" id="KEH37759">
    <property type="protein sequence ID" value="KEH37759"/>
    <property type="gene ID" value="MTR_2g046850"/>
</dbReference>
<dbReference type="EMBL" id="CM001218">
    <property type="protein sequence ID" value="KEH37759.1"/>
    <property type="molecule type" value="Genomic_DNA"/>
</dbReference>
<evidence type="ECO:0000313" key="4">
    <source>
        <dbReference type="Proteomes" id="UP000002051"/>
    </source>
</evidence>
<keyword evidence="4" id="KW-1185">Reference proteome</keyword>
<dbReference type="HOGENOM" id="CLU_1770840_0_0_1"/>
<reference evidence="2 4" key="2">
    <citation type="journal article" date="2014" name="BMC Genomics">
        <title>An improved genome release (version Mt4.0) for the model legume Medicago truncatula.</title>
        <authorList>
            <person name="Tang H."/>
            <person name="Krishnakumar V."/>
            <person name="Bidwell S."/>
            <person name="Rosen B."/>
            <person name="Chan A."/>
            <person name="Zhou S."/>
            <person name="Gentzbittel L."/>
            <person name="Childs K.L."/>
            <person name="Yandell M."/>
            <person name="Gundlach H."/>
            <person name="Mayer K.F."/>
            <person name="Schwartz D.C."/>
            <person name="Town C.D."/>
        </authorList>
    </citation>
    <scope>GENOME REANNOTATION</scope>
    <source>
        <strain evidence="2">A17</strain>
        <strain evidence="3 4">cv. Jemalong A17</strain>
    </source>
</reference>
<gene>
    <name evidence="2" type="ordered locus">MTR_2g046850</name>
</gene>
<evidence type="ECO:0000313" key="3">
    <source>
        <dbReference type="EnsemblPlants" id="KEH37759"/>
    </source>
</evidence>
<protein>
    <submittedName>
        <fullName evidence="2 3">Uncharacterized protein</fullName>
    </submittedName>
</protein>
<evidence type="ECO:0000313" key="2">
    <source>
        <dbReference type="EMBL" id="KEH37759.1"/>
    </source>
</evidence>
<accession>A0A072V6R9</accession>
<organism evidence="2 4">
    <name type="scientific">Medicago truncatula</name>
    <name type="common">Barrel medic</name>
    <name type="synonym">Medicago tribuloides</name>
    <dbReference type="NCBI Taxonomy" id="3880"/>
    <lineage>
        <taxon>Eukaryota</taxon>
        <taxon>Viridiplantae</taxon>
        <taxon>Streptophyta</taxon>
        <taxon>Embryophyta</taxon>
        <taxon>Tracheophyta</taxon>
        <taxon>Spermatophyta</taxon>
        <taxon>Magnoliopsida</taxon>
        <taxon>eudicotyledons</taxon>
        <taxon>Gunneridae</taxon>
        <taxon>Pentapetalae</taxon>
        <taxon>rosids</taxon>
        <taxon>fabids</taxon>
        <taxon>Fabales</taxon>
        <taxon>Fabaceae</taxon>
        <taxon>Papilionoideae</taxon>
        <taxon>50 kb inversion clade</taxon>
        <taxon>NPAAA clade</taxon>
        <taxon>Hologalegina</taxon>
        <taxon>IRL clade</taxon>
        <taxon>Trifolieae</taxon>
        <taxon>Medicago</taxon>
    </lineage>
</organism>
<evidence type="ECO:0000256" key="1">
    <source>
        <dbReference type="SAM" id="MobiDB-lite"/>
    </source>
</evidence>
<reference evidence="3" key="3">
    <citation type="submission" date="2015-04" db="UniProtKB">
        <authorList>
            <consortium name="EnsemblPlants"/>
        </authorList>
    </citation>
    <scope>IDENTIFICATION</scope>
    <source>
        <strain evidence="3">cv. Jemalong A17</strain>
    </source>
</reference>
<name>A0A072V6R9_MEDTR</name>